<keyword evidence="1" id="KW-0597">Phosphoprotein</keyword>
<evidence type="ECO:0000259" key="2">
    <source>
        <dbReference type="PROSITE" id="PS50110"/>
    </source>
</evidence>
<dbReference type="InterPro" id="IPR036388">
    <property type="entry name" value="WH-like_DNA-bd_sf"/>
</dbReference>
<reference evidence="3" key="1">
    <citation type="submission" date="2013-08" db="EMBL/GenBank/DDBJ databases">
        <authorList>
            <person name="Mendez C."/>
            <person name="Richter M."/>
            <person name="Ferrer M."/>
            <person name="Sanchez J."/>
        </authorList>
    </citation>
    <scope>NUCLEOTIDE SEQUENCE</scope>
</reference>
<feature type="non-terminal residue" evidence="3">
    <location>
        <position position="1"/>
    </location>
</feature>
<dbReference type="PANTHER" id="PTHR44591:SF25">
    <property type="entry name" value="CHEMOTAXIS TWO-COMPONENT RESPONSE REGULATOR"/>
    <property type="match status" value="1"/>
</dbReference>
<dbReference type="Gene3D" id="3.40.50.2300">
    <property type="match status" value="1"/>
</dbReference>
<dbReference type="EMBL" id="AUZZ01005492">
    <property type="protein sequence ID" value="EQD49524.1"/>
    <property type="molecule type" value="Genomic_DNA"/>
</dbReference>
<protein>
    <submittedName>
        <fullName evidence="3">Signal transduction response regulator, receiver region domain protein</fullName>
    </submittedName>
</protein>
<evidence type="ECO:0000256" key="1">
    <source>
        <dbReference type="ARBA" id="ARBA00022553"/>
    </source>
</evidence>
<dbReference type="Gene3D" id="1.10.10.10">
    <property type="entry name" value="Winged helix-like DNA-binding domain superfamily/Winged helix DNA-binding domain"/>
    <property type="match status" value="1"/>
</dbReference>
<feature type="non-terminal residue" evidence="3">
    <location>
        <position position="272"/>
    </location>
</feature>
<dbReference type="SMART" id="SM00448">
    <property type="entry name" value="REC"/>
    <property type="match status" value="1"/>
</dbReference>
<evidence type="ECO:0000313" key="3">
    <source>
        <dbReference type="EMBL" id="EQD49524.1"/>
    </source>
</evidence>
<dbReference type="AlphaFoldDB" id="T1B923"/>
<sequence length="272" mass="29900">EGHTIRSAPSVQKAIETLESEEIEVVLTDLKMPRHGGMELLREVRARWPRTLVVVVTGFASVETALDAMKSGAFDYVRKPFRIDQVRETLRLAAQEHEFETTREAMRDPVREATALAASGRYEVLLLGEDRVPATDHLSVESFDPNDPSGLVARVEEFVVGHANAAVVVSGVERLLEHHRQEDIVAVLDRLRARLEGHGPLRVGFNPRRVSTQAAAALGSAVASEETHSTLEALANPIRRKILHRMGEGPASFGEAMRAAGLDDSPKMAFHL</sequence>
<dbReference type="InterPro" id="IPR050595">
    <property type="entry name" value="Bact_response_regulator"/>
</dbReference>
<dbReference type="PROSITE" id="PS50110">
    <property type="entry name" value="RESPONSE_REGULATORY"/>
    <property type="match status" value="1"/>
</dbReference>
<proteinExistence type="predicted"/>
<dbReference type="InterPro" id="IPR001789">
    <property type="entry name" value="Sig_transdc_resp-reg_receiver"/>
</dbReference>
<dbReference type="InterPro" id="IPR011006">
    <property type="entry name" value="CheY-like_superfamily"/>
</dbReference>
<gene>
    <name evidence="3" type="ORF">B2A_07658</name>
</gene>
<dbReference type="GO" id="GO:0000160">
    <property type="term" value="P:phosphorelay signal transduction system"/>
    <property type="evidence" value="ECO:0007669"/>
    <property type="project" value="InterPro"/>
</dbReference>
<feature type="domain" description="Response regulatory" evidence="2">
    <location>
        <begin position="1"/>
        <end position="94"/>
    </location>
</feature>
<reference evidence="3" key="2">
    <citation type="journal article" date="2014" name="ISME J.">
        <title>Microbial stratification in low pH oxic and suboxic macroscopic growths along an acid mine drainage.</title>
        <authorList>
            <person name="Mendez-Garcia C."/>
            <person name="Mesa V."/>
            <person name="Sprenger R.R."/>
            <person name="Richter M."/>
            <person name="Diez M.S."/>
            <person name="Solano J."/>
            <person name="Bargiela R."/>
            <person name="Golyshina O.V."/>
            <person name="Manteca A."/>
            <person name="Ramos J.L."/>
            <person name="Gallego J.R."/>
            <person name="Llorente I."/>
            <person name="Martins Dos Santos V.A."/>
            <person name="Jensen O.N."/>
            <person name="Pelaez A.I."/>
            <person name="Sanchez J."/>
            <person name="Ferrer M."/>
        </authorList>
    </citation>
    <scope>NUCLEOTIDE SEQUENCE</scope>
</reference>
<name>T1B923_9ZZZZ</name>
<dbReference type="Pfam" id="PF00072">
    <property type="entry name" value="Response_reg"/>
    <property type="match status" value="1"/>
</dbReference>
<dbReference type="PANTHER" id="PTHR44591">
    <property type="entry name" value="STRESS RESPONSE REGULATOR PROTEIN 1"/>
    <property type="match status" value="1"/>
</dbReference>
<organism evidence="3">
    <name type="scientific">mine drainage metagenome</name>
    <dbReference type="NCBI Taxonomy" id="410659"/>
    <lineage>
        <taxon>unclassified sequences</taxon>
        <taxon>metagenomes</taxon>
        <taxon>ecological metagenomes</taxon>
    </lineage>
</organism>
<dbReference type="SUPFAM" id="SSF52172">
    <property type="entry name" value="CheY-like"/>
    <property type="match status" value="1"/>
</dbReference>
<accession>T1B923</accession>
<comment type="caution">
    <text evidence="3">The sequence shown here is derived from an EMBL/GenBank/DDBJ whole genome shotgun (WGS) entry which is preliminary data.</text>
</comment>